<keyword evidence="2" id="KW-1185">Reference proteome</keyword>
<accession>A0AAQ3RXT6</accession>
<gene>
    <name evidence="1" type="ORF">V8G54_021915</name>
</gene>
<organism evidence="1 2">
    <name type="scientific">Vigna mungo</name>
    <name type="common">Black gram</name>
    <name type="synonym">Phaseolus mungo</name>
    <dbReference type="NCBI Taxonomy" id="3915"/>
    <lineage>
        <taxon>Eukaryota</taxon>
        <taxon>Viridiplantae</taxon>
        <taxon>Streptophyta</taxon>
        <taxon>Embryophyta</taxon>
        <taxon>Tracheophyta</taxon>
        <taxon>Spermatophyta</taxon>
        <taxon>Magnoliopsida</taxon>
        <taxon>eudicotyledons</taxon>
        <taxon>Gunneridae</taxon>
        <taxon>Pentapetalae</taxon>
        <taxon>rosids</taxon>
        <taxon>fabids</taxon>
        <taxon>Fabales</taxon>
        <taxon>Fabaceae</taxon>
        <taxon>Papilionoideae</taxon>
        <taxon>50 kb inversion clade</taxon>
        <taxon>NPAAA clade</taxon>
        <taxon>indigoferoid/millettioid clade</taxon>
        <taxon>Phaseoleae</taxon>
        <taxon>Vigna</taxon>
    </lineage>
</organism>
<dbReference type="EMBL" id="CP144695">
    <property type="protein sequence ID" value="WVZ08569.1"/>
    <property type="molecule type" value="Genomic_DNA"/>
</dbReference>
<evidence type="ECO:0000313" key="2">
    <source>
        <dbReference type="Proteomes" id="UP001374535"/>
    </source>
</evidence>
<protein>
    <submittedName>
        <fullName evidence="1">Uncharacterized protein</fullName>
    </submittedName>
</protein>
<dbReference type="Proteomes" id="UP001374535">
    <property type="component" value="Chromosome 6"/>
</dbReference>
<sequence length="386" mass="43033">MPPTNLHQLDHSNSTSSLLTVMIPLVGSLRSTNFFFFTITTPPLPFLPSTLRLRPLLGFNGCLTMLLAFLRALELGFALSKFDDPIASFCKLTLTQSLQDHLLELENLDLPHAIALAKLYEGKHHSSQFPLNRFGRTSLPPPPLHQSSISPSMPLSPLLPTFSTKLSIKRLTEVEMVTPFLHLPSQPTQSPLRVMLGNGKFLSCSSFRPQITLTLDQQTFSMDLYPSELSGTDVVLGVHWLSMVSPFAMDFNDSFIGPYRIQQQFHLKDKMLLESEGYVRSSRSIILTPLRSPSINFALAHSIMGREGVERVKLLVPDNDVVRLRLRLFGEVPRYAFLSSEVSVSLGPFLLIWSTGPTICAWPHQIPSLESEGLHHIALGRDVIGV</sequence>
<dbReference type="CDD" id="cd00303">
    <property type="entry name" value="retropepsin_like"/>
    <property type="match status" value="1"/>
</dbReference>
<proteinExistence type="predicted"/>
<dbReference type="Pfam" id="PF08284">
    <property type="entry name" value="RVP_2"/>
    <property type="match status" value="1"/>
</dbReference>
<name>A0AAQ3RXT6_VIGMU</name>
<dbReference type="AlphaFoldDB" id="A0AAQ3RXT6"/>
<evidence type="ECO:0000313" key="1">
    <source>
        <dbReference type="EMBL" id="WVZ08569.1"/>
    </source>
</evidence>
<reference evidence="1 2" key="1">
    <citation type="journal article" date="2023" name="Life. Sci Alliance">
        <title>Evolutionary insights into 3D genome organization and epigenetic landscape of Vigna mungo.</title>
        <authorList>
            <person name="Junaid A."/>
            <person name="Singh B."/>
            <person name="Bhatia S."/>
        </authorList>
    </citation>
    <scope>NUCLEOTIDE SEQUENCE [LARGE SCALE GENOMIC DNA]</scope>
    <source>
        <strain evidence="1">Urdbean</strain>
    </source>
</reference>